<proteinExistence type="predicted"/>
<evidence type="ECO:0000313" key="2">
    <source>
        <dbReference type="Proteomes" id="UP001280121"/>
    </source>
</evidence>
<organism evidence="1 2">
    <name type="scientific">Dipteronia dyeriana</name>
    <dbReference type="NCBI Taxonomy" id="168575"/>
    <lineage>
        <taxon>Eukaryota</taxon>
        <taxon>Viridiplantae</taxon>
        <taxon>Streptophyta</taxon>
        <taxon>Embryophyta</taxon>
        <taxon>Tracheophyta</taxon>
        <taxon>Spermatophyta</taxon>
        <taxon>Magnoliopsida</taxon>
        <taxon>eudicotyledons</taxon>
        <taxon>Gunneridae</taxon>
        <taxon>Pentapetalae</taxon>
        <taxon>rosids</taxon>
        <taxon>malvids</taxon>
        <taxon>Sapindales</taxon>
        <taxon>Sapindaceae</taxon>
        <taxon>Hippocastanoideae</taxon>
        <taxon>Acereae</taxon>
        <taxon>Dipteronia</taxon>
    </lineage>
</organism>
<dbReference type="AlphaFoldDB" id="A0AAD9TSA5"/>
<sequence length="355" mass="39558">MDKPEPTSSSVNWSEEVEDLVAAGDTEAAIALLESTVSKLETLDPTSESVTLQLASALTNLANIYSSKGFSLKSDHLLSRAFHIRNSNTVKDLKDSCNDSGQSGFPTDVNHGKSLKSFEGDDDWEAIADCAPDQLLCSQCLPEVSNLSLEDNKVQTPKRRGRGTFSYKKNELYSDRLSDNSVAAVEDTEDDDVGQDSERCTELRNSKYGTRHVLVLADFSPSTRTTDLERLFEDFRDRGIVFRWVNDTVALAVFRTPSIALEARSHIQCSFTVRILDEDDILLASISPRDLEPPRQRPQTSARTAQRLIAQVMGLKLPSTSFGSRELRNQEEARRNRIVARQKLKDDAWGPDDVN</sequence>
<comment type="caution">
    <text evidence="1">The sequence shown here is derived from an EMBL/GenBank/DDBJ whole genome shotgun (WGS) entry which is preliminary data.</text>
</comment>
<dbReference type="InterPro" id="IPR039884">
    <property type="entry name" value="R3HC1/R3HCL"/>
</dbReference>
<name>A0AAD9TSA5_9ROSI</name>
<protein>
    <recommendedName>
        <fullName evidence="3">Coiled-coil domain-containing protein R3HCC1L</fullName>
    </recommendedName>
</protein>
<keyword evidence="2" id="KW-1185">Reference proteome</keyword>
<gene>
    <name evidence="1" type="ORF">Ddye_022601</name>
</gene>
<dbReference type="Proteomes" id="UP001280121">
    <property type="component" value="Unassembled WGS sequence"/>
</dbReference>
<dbReference type="InterPro" id="IPR012677">
    <property type="entry name" value="Nucleotide-bd_a/b_plait_sf"/>
</dbReference>
<dbReference type="EMBL" id="JANJYI010000007">
    <property type="protein sequence ID" value="KAK2640838.1"/>
    <property type="molecule type" value="Genomic_DNA"/>
</dbReference>
<dbReference type="Gene3D" id="3.30.70.330">
    <property type="match status" value="1"/>
</dbReference>
<accession>A0AAD9TSA5</accession>
<dbReference type="PANTHER" id="PTHR21678:SF0">
    <property type="entry name" value="C3H1-TYPE DOMAIN-CONTAINING PROTEIN"/>
    <property type="match status" value="1"/>
</dbReference>
<evidence type="ECO:0008006" key="3">
    <source>
        <dbReference type="Google" id="ProtNLM"/>
    </source>
</evidence>
<dbReference type="PANTHER" id="PTHR21678">
    <property type="entry name" value="GROWTH INHIBITION AND DIFFERENTIATION RELATED PROTEIN 88"/>
    <property type="match status" value="1"/>
</dbReference>
<reference evidence="1" key="1">
    <citation type="journal article" date="2023" name="Plant J.">
        <title>Genome sequences and population genomics provide insights into the demographic history, inbreeding, and mutation load of two 'living fossil' tree species of Dipteronia.</title>
        <authorList>
            <person name="Feng Y."/>
            <person name="Comes H.P."/>
            <person name="Chen J."/>
            <person name="Zhu S."/>
            <person name="Lu R."/>
            <person name="Zhang X."/>
            <person name="Li P."/>
            <person name="Qiu J."/>
            <person name="Olsen K.M."/>
            <person name="Qiu Y."/>
        </authorList>
    </citation>
    <scope>NUCLEOTIDE SEQUENCE</scope>
    <source>
        <strain evidence="1">KIB01</strain>
    </source>
</reference>
<evidence type="ECO:0000313" key="1">
    <source>
        <dbReference type="EMBL" id="KAK2640838.1"/>
    </source>
</evidence>